<evidence type="ECO:0000256" key="1">
    <source>
        <dbReference type="ARBA" id="ARBA00005254"/>
    </source>
</evidence>
<dbReference type="KEGG" id="bpdz:BBN53_03935"/>
<dbReference type="GO" id="GO:0006635">
    <property type="term" value="P:fatty acid beta-oxidation"/>
    <property type="evidence" value="ECO:0007669"/>
    <property type="project" value="TreeGrafter"/>
</dbReference>
<dbReference type="EMBL" id="CYTV01000002">
    <property type="protein sequence ID" value="CUI52263.1"/>
    <property type="molecule type" value="Genomic_DNA"/>
</dbReference>
<dbReference type="PANTHER" id="PTHR11941">
    <property type="entry name" value="ENOYL-COA HYDRATASE-RELATED"/>
    <property type="match status" value="1"/>
</dbReference>
<dbReference type="PANTHER" id="PTHR11941:SF169">
    <property type="entry name" value="(7AS)-7A-METHYL-1,5-DIOXO-2,3,5,6,7,7A-HEXAHYDRO-1H-INDENE-CARBOXYL-COA HYDROLASE"/>
    <property type="match status" value="1"/>
</dbReference>
<accession>A0A0J6C4X4</accession>
<dbReference type="CDD" id="cd06558">
    <property type="entry name" value="crotonase-like"/>
    <property type="match status" value="1"/>
</dbReference>
<evidence type="ECO:0000256" key="4">
    <source>
        <dbReference type="RuleBase" id="RU003707"/>
    </source>
</evidence>
<keyword evidence="8" id="KW-1185">Reference proteome</keyword>
<gene>
    <name evidence="6" type="primary">caiD_3</name>
    <name evidence="5" type="ORF">BBN53_03935</name>
    <name evidence="6" type="ORF">ERS370011_00950</name>
</gene>
<dbReference type="Pfam" id="PF00378">
    <property type="entry name" value="ECH_1"/>
    <property type="match status" value="1"/>
</dbReference>
<evidence type="ECO:0000313" key="7">
    <source>
        <dbReference type="Proteomes" id="UP000053096"/>
    </source>
</evidence>
<dbReference type="SUPFAM" id="SSF52096">
    <property type="entry name" value="ClpP/crotonase"/>
    <property type="match status" value="1"/>
</dbReference>
<evidence type="ECO:0000313" key="8">
    <source>
        <dbReference type="Proteomes" id="UP000092950"/>
    </source>
</evidence>
<dbReference type="InterPro" id="IPR018376">
    <property type="entry name" value="Enoyl-CoA_hyd/isom_CS"/>
</dbReference>
<keyword evidence="2" id="KW-0443">Lipid metabolism</keyword>
<dbReference type="InterPro" id="IPR001753">
    <property type="entry name" value="Enoyl-CoA_hydra/iso"/>
</dbReference>
<dbReference type="NCBIfam" id="NF006100">
    <property type="entry name" value="PRK08252.1"/>
    <property type="match status" value="1"/>
</dbReference>
<reference evidence="5 8" key="2">
    <citation type="submission" date="2016-07" db="EMBL/GenBank/DDBJ databases">
        <title>Complete genome sequences of Bordetella pseudohinzii.</title>
        <authorList>
            <person name="Spilker T."/>
            <person name="Darrah R."/>
            <person name="LiPuma J.J."/>
        </authorList>
    </citation>
    <scope>NUCLEOTIDE SEQUENCE [LARGE SCALE GENOMIC DNA]</scope>
    <source>
        <strain evidence="5 8">HI4681</strain>
    </source>
</reference>
<dbReference type="InterPro" id="IPR014748">
    <property type="entry name" value="Enoyl-CoA_hydra_C"/>
</dbReference>
<dbReference type="EC" id="4.2.1.-" evidence="6"/>
<dbReference type="Proteomes" id="UP000053096">
    <property type="component" value="Unassembled WGS sequence"/>
</dbReference>
<keyword evidence="3 6" id="KW-0456">Lyase</keyword>
<organism evidence="6 7">
    <name type="scientific">Bordetella pseudohinzii</name>
    <dbReference type="NCBI Taxonomy" id="1331258"/>
    <lineage>
        <taxon>Bacteria</taxon>
        <taxon>Pseudomonadati</taxon>
        <taxon>Pseudomonadota</taxon>
        <taxon>Betaproteobacteria</taxon>
        <taxon>Burkholderiales</taxon>
        <taxon>Alcaligenaceae</taxon>
        <taxon>Bordetella</taxon>
    </lineage>
</organism>
<dbReference type="FunFam" id="3.90.226.10:FF:000009">
    <property type="entry name" value="Carnitinyl-CoA dehydratase"/>
    <property type="match status" value="1"/>
</dbReference>
<dbReference type="GO" id="GO:0016829">
    <property type="term" value="F:lyase activity"/>
    <property type="evidence" value="ECO:0007669"/>
    <property type="project" value="UniProtKB-KW"/>
</dbReference>
<dbReference type="InterPro" id="IPR029045">
    <property type="entry name" value="ClpP/crotonase-like_dom_sf"/>
</dbReference>
<evidence type="ECO:0000313" key="6">
    <source>
        <dbReference type="EMBL" id="CUI52263.1"/>
    </source>
</evidence>
<dbReference type="OrthoDB" id="9774843at2"/>
<protein>
    <submittedName>
        <fullName evidence="6">Carnitinyl-CoA dehydratase</fullName>
        <ecNumber evidence="6">4.2.1.-</ecNumber>
    </submittedName>
    <submittedName>
        <fullName evidence="5">Enoyl-CoA hydratase</fullName>
    </submittedName>
</protein>
<dbReference type="Gene3D" id="1.10.12.10">
    <property type="entry name" value="Lyase 2-enoyl-coa Hydratase, Chain A, domain 2"/>
    <property type="match status" value="1"/>
</dbReference>
<dbReference type="RefSeq" id="WP_043215092.1">
    <property type="nucleotide sequence ID" value="NZ_CAJGUP010000083.1"/>
</dbReference>
<name>A0A0J6C4X4_9BORD</name>
<dbReference type="Gene3D" id="3.90.226.10">
    <property type="entry name" value="2-enoyl-CoA Hydratase, Chain A, domain 1"/>
    <property type="match status" value="1"/>
</dbReference>
<comment type="similarity">
    <text evidence="1 4">Belongs to the enoyl-CoA hydratase/isomerase family.</text>
</comment>
<evidence type="ECO:0000313" key="5">
    <source>
        <dbReference type="EMBL" id="ANY15114.1"/>
    </source>
</evidence>
<proteinExistence type="inferred from homology"/>
<dbReference type="AlphaFoldDB" id="A0A0J6C4X4"/>
<dbReference type="Proteomes" id="UP000092950">
    <property type="component" value="Chromosome"/>
</dbReference>
<reference evidence="6 7" key="1">
    <citation type="submission" date="2015-09" db="EMBL/GenBank/DDBJ databases">
        <authorList>
            <person name="Jackson K.R."/>
            <person name="Lunt B.L."/>
            <person name="Fisher J.N.B."/>
            <person name="Gardner A.V."/>
            <person name="Bailey M.E."/>
            <person name="Deus L.M."/>
            <person name="Earl A.S."/>
            <person name="Gibby P.D."/>
            <person name="Hartmann K.A."/>
            <person name="Liu J.E."/>
            <person name="Manci A.M."/>
            <person name="Nielsen D.A."/>
            <person name="Solomon M.B."/>
            <person name="Breakwell D.P."/>
            <person name="Burnett S.H."/>
            <person name="Grose J.H."/>
        </authorList>
    </citation>
    <scope>NUCLEOTIDE SEQUENCE [LARGE SCALE GENOMIC DNA]</scope>
    <source>
        <strain evidence="6 7">2789STDY5608636</strain>
    </source>
</reference>
<dbReference type="PROSITE" id="PS00166">
    <property type="entry name" value="ENOYL_COA_HYDRATASE"/>
    <property type="match status" value="1"/>
</dbReference>
<dbReference type="EMBL" id="CP016440">
    <property type="protein sequence ID" value="ANY15114.1"/>
    <property type="molecule type" value="Genomic_DNA"/>
</dbReference>
<sequence>MSELIKVEVTDGILIITVNRPDAKNAINLEAAQAMAAAIDQLDARDDIRIGILTGAGGTFSSGMDLKAFAQSGQRPLIPGRGFAGLNERPPKKPLIAAVEGYALAGGCELALACDLIVAAGNAKFGLPEVKRGLVAGSGGMLRLPRRLPYHVAMEIILTGEMLGAERAYQLGLVNRLAEPGQALEGALALARVIVENGPLAVQTAKSIVQQSLDWDQEGMFDRQRPLIAHIFTSADAKEGATAFAEKRKPVWQGK</sequence>
<evidence type="ECO:0000256" key="3">
    <source>
        <dbReference type="ARBA" id="ARBA00023239"/>
    </source>
</evidence>
<accession>A0A0M7DE63</accession>
<evidence type="ECO:0000256" key="2">
    <source>
        <dbReference type="ARBA" id="ARBA00023098"/>
    </source>
</evidence>